<sequence>MRFLLLGFLTGAICALVALALGARWWMILLTYAIAGTLGTEVVLAEIAALAVQDGPLTMPETVPFFDNRTPQPRFARIA</sequence>
<keyword evidence="1" id="KW-0812">Transmembrane</keyword>
<dbReference type="RefSeq" id="WP_112888451.1">
    <property type="nucleotide sequence ID" value="NZ_CP030239.1"/>
</dbReference>
<keyword evidence="3" id="KW-1185">Reference proteome</keyword>
<keyword evidence="1" id="KW-0472">Membrane</keyword>
<evidence type="ECO:0000313" key="3">
    <source>
        <dbReference type="Proteomes" id="UP000249922"/>
    </source>
</evidence>
<feature type="transmembrane region" description="Helical" evidence="1">
    <location>
        <begin position="32"/>
        <end position="52"/>
    </location>
</feature>
<reference evidence="2 3" key="1">
    <citation type="submission" date="2018-06" db="EMBL/GenBank/DDBJ databases">
        <title>Complete genome sequence of Paracoccus mutanolyticus strain RSP-02 isolated from cellulosic waste.</title>
        <authorList>
            <person name="Amrutha R.N."/>
            <person name="Shrivastav A."/>
            <person name="Buddana S.K."/>
            <person name="Deshpande U."/>
            <person name="Prakasham R.S."/>
        </authorList>
    </citation>
    <scope>NUCLEOTIDE SEQUENCE [LARGE SCALE GENOMIC DNA]</scope>
    <source>
        <strain evidence="2 3">RSP-02</strain>
    </source>
</reference>
<dbReference type="Proteomes" id="UP000249922">
    <property type="component" value="Chromosome"/>
</dbReference>
<dbReference type="EMBL" id="CP030239">
    <property type="protein sequence ID" value="AWX94045.1"/>
    <property type="molecule type" value="Genomic_DNA"/>
</dbReference>
<accession>A0ABM6WTM3</accession>
<evidence type="ECO:0000256" key="1">
    <source>
        <dbReference type="SAM" id="Phobius"/>
    </source>
</evidence>
<keyword evidence="1" id="KW-1133">Transmembrane helix</keyword>
<evidence type="ECO:0000313" key="2">
    <source>
        <dbReference type="EMBL" id="AWX94045.1"/>
    </source>
</evidence>
<organism evidence="2 3">
    <name type="scientific">Paracoccus mutanolyticus</name>
    <dbReference type="NCBI Taxonomy" id="1499308"/>
    <lineage>
        <taxon>Bacteria</taxon>
        <taxon>Pseudomonadati</taxon>
        <taxon>Pseudomonadota</taxon>
        <taxon>Alphaproteobacteria</taxon>
        <taxon>Rhodobacterales</taxon>
        <taxon>Paracoccaceae</taxon>
        <taxon>Paracoccus</taxon>
    </lineage>
</organism>
<gene>
    <name evidence="2" type="ORF">DPM13_16790</name>
</gene>
<proteinExistence type="predicted"/>
<name>A0ABM6WTM3_9RHOB</name>
<protein>
    <submittedName>
        <fullName evidence="2">Uncharacterized protein</fullName>
    </submittedName>
</protein>